<evidence type="ECO:0000313" key="2">
    <source>
        <dbReference type="Proteomes" id="UP000012045"/>
    </source>
</evidence>
<sequence>MSDKLCASGTEVEHRLRITSHCPPSLRIESSMELWTALGRFLMDTLSRGMEIGLIIEPNIPPFTILSSASTVFQFLSIFQLSFISSRILLTSIPLYTS</sequence>
<gene>
    <name evidence="1" type="ORF">BcDW1_5785</name>
</gene>
<accession>M7TW81</accession>
<dbReference type="HOGENOM" id="CLU_2333376_0_0_1"/>
<dbReference type="OrthoDB" id="3474795at2759"/>
<name>M7TW81_BOTF1</name>
<dbReference type="AlphaFoldDB" id="M7TW81"/>
<proteinExistence type="predicted"/>
<dbReference type="EMBL" id="KB707895">
    <property type="protein sequence ID" value="EMR85545.1"/>
    <property type="molecule type" value="Genomic_DNA"/>
</dbReference>
<evidence type="ECO:0000313" key="1">
    <source>
        <dbReference type="EMBL" id="EMR85545.1"/>
    </source>
</evidence>
<dbReference type="Proteomes" id="UP000012045">
    <property type="component" value="Unassembled WGS sequence"/>
</dbReference>
<reference evidence="2" key="1">
    <citation type="journal article" date="2013" name="Genome Announc.">
        <title>Draft genome sequence of Botrytis cinerea BcDW1, inoculum for noble rot of grape berries.</title>
        <authorList>
            <person name="Blanco-Ulate B."/>
            <person name="Allen G."/>
            <person name="Powell A.L."/>
            <person name="Cantu D."/>
        </authorList>
    </citation>
    <scope>NUCLEOTIDE SEQUENCE [LARGE SCALE GENOMIC DNA]</scope>
    <source>
        <strain evidence="2">BcDW1</strain>
    </source>
</reference>
<protein>
    <submittedName>
        <fullName evidence="1">Uncharacterized protein</fullName>
    </submittedName>
</protein>
<organism evidence="1 2">
    <name type="scientific">Botryotinia fuckeliana (strain BcDW1)</name>
    <name type="common">Noble rot fungus</name>
    <name type="synonym">Botrytis cinerea</name>
    <dbReference type="NCBI Taxonomy" id="1290391"/>
    <lineage>
        <taxon>Eukaryota</taxon>
        <taxon>Fungi</taxon>
        <taxon>Dikarya</taxon>
        <taxon>Ascomycota</taxon>
        <taxon>Pezizomycotina</taxon>
        <taxon>Leotiomycetes</taxon>
        <taxon>Helotiales</taxon>
        <taxon>Sclerotiniaceae</taxon>
        <taxon>Botrytis</taxon>
    </lineage>
</organism>